<keyword evidence="2 7" id="KW-0813">Transport</keyword>
<keyword evidence="5 7" id="KW-1133">Transmembrane helix</keyword>
<evidence type="ECO:0000256" key="2">
    <source>
        <dbReference type="ARBA" id="ARBA00022448"/>
    </source>
</evidence>
<dbReference type="InterPro" id="IPR010065">
    <property type="entry name" value="AA_ABC_transptr_permease_3TM"/>
</dbReference>
<evidence type="ECO:0000313" key="10">
    <source>
        <dbReference type="Proteomes" id="UP000004431"/>
    </source>
</evidence>
<feature type="transmembrane region" description="Helical" evidence="7">
    <location>
        <begin position="115"/>
        <end position="136"/>
    </location>
</feature>
<evidence type="ECO:0000256" key="6">
    <source>
        <dbReference type="ARBA" id="ARBA00023136"/>
    </source>
</evidence>
<protein>
    <submittedName>
        <fullName evidence="9">ABC transporter, permease protein</fullName>
    </submittedName>
</protein>
<sequence>MNASLDSAHSVLYEPPGPRTQRIMRIATVLSIAVVVLLGAVVVYRFYITGQLQPRLWNFFLLPSTWRFLGQGFLGTLSIAVCAGALSLALGLVLMLCRISHNVVLTWVARILIDFFRGVPSLLLIYFCFLVIPRYGIKLASFWMITLPVACAAAAVLAEVFRAGVHAVGKGQKEAARALGFSRWQVLKLVVLPQAIRYVIPALISQLVVVVKDTTVAYVVSYPDLMQNARVLITNYDALVSVYFVIAAIYILVNWGLNSVSVRYARGGRVSAAAAGGTGGAGTGSFAAGAAAGGVSGAAGTLGASLPADMPITDMPPTVEMREL</sequence>
<dbReference type="Gene3D" id="1.10.3720.10">
    <property type="entry name" value="MetI-like"/>
    <property type="match status" value="1"/>
</dbReference>
<comment type="caution">
    <text evidence="9">The sequence shown here is derived from an EMBL/GenBank/DDBJ whole genome shotgun (WGS) entry which is preliminary data.</text>
</comment>
<dbReference type="CDD" id="cd06261">
    <property type="entry name" value="TM_PBP2"/>
    <property type="match status" value="1"/>
</dbReference>
<evidence type="ECO:0000256" key="7">
    <source>
        <dbReference type="RuleBase" id="RU363032"/>
    </source>
</evidence>
<evidence type="ECO:0000256" key="5">
    <source>
        <dbReference type="ARBA" id="ARBA00022989"/>
    </source>
</evidence>
<organism evidence="9 10">
    <name type="scientific">Fannyhessea vaginae PB189-T1-4</name>
    <dbReference type="NCBI Taxonomy" id="866774"/>
    <lineage>
        <taxon>Bacteria</taxon>
        <taxon>Bacillati</taxon>
        <taxon>Actinomycetota</taxon>
        <taxon>Coriobacteriia</taxon>
        <taxon>Coriobacteriales</taxon>
        <taxon>Atopobiaceae</taxon>
        <taxon>Fannyhessea</taxon>
    </lineage>
</organism>
<evidence type="ECO:0000259" key="8">
    <source>
        <dbReference type="PROSITE" id="PS50928"/>
    </source>
</evidence>
<name>A0ABP2J3K6_9ACTN</name>
<feature type="transmembrane region" description="Helical" evidence="7">
    <location>
        <begin position="68"/>
        <end position="94"/>
    </location>
</feature>
<keyword evidence="6 7" id="KW-0472">Membrane</keyword>
<accession>A0ABP2J3K6</accession>
<evidence type="ECO:0000313" key="9">
    <source>
        <dbReference type="EMBL" id="EFL43864.1"/>
    </source>
</evidence>
<dbReference type="InterPro" id="IPR000515">
    <property type="entry name" value="MetI-like"/>
</dbReference>
<dbReference type="PANTHER" id="PTHR30614">
    <property type="entry name" value="MEMBRANE COMPONENT OF AMINO ACID ABC TRANSPORTER"/>
    <property type="match status" value="1"/>
</dbReference>
<comment type="similarity">
    <text evidence="7">Belongs to the binding-protein-dependent transport system permease family.</text>
</comment>
<dbReference type="NCBIfam" id="TIGR01726">
    <property type="entry name" value="HEQRo_perm_3TM"/>
    <property type="match status" value="1"/>
</dbReference>
<feature type="transmembrane region" description="Helical" evidence="7">
    <location>
        <begin position="26"/>
        <end position="48"/>
    </location>
</feature>
<dbReference type="EMBL" id="AEDQ01000029">
    <property type="protein sequence ID" value="EFL43864.1"/>
    <property type="molecule type" value="Genomic_DNA"/>
</dbReference>
<dbReference type="PROSITE" id="PS50928">
    <property type="entry name" value="ABC_TM1"/>
    <property type="match status" value="1"/>
</dbReference>
<proteinExistence type="inferred from homology"/>
<feature type="domain" description="ABC transmembrane type-1" evidence="8">
    <location>
        <begin position="73"/>
        <end position="261"/>
    </location>
</feature>
<dbReference type="RefSeq" id="WP_006304526.1">
    <property type="nucleotide sequence ID" value="NZ_AEDQ01000029.1"/>
</dbReference>
<dbReference type="Pfam" id="PF00528">
    <property type="entry name" value="BPD_transp_1"/>
    <property type="match status" value="1"/>
</dbReference>
<comment type="subcellular location">
    <subcellularLocation>
        <location evidence="1 7">Cell membrane</location>
        <topology evidence="1 7">Multi-pass membrane protein</topology>
    </subcellularLocation>
</comment>
<evidence type="ECO:0000256" key="4">
    <source>
        <dbReference type="ARBA" id="ARBA00022692"/>
    </source>
</evidence>
<feature type="transmembrane region" description="Helical" evidence="7">
    <location>
        <begin position="231"/>
        <end position="253"/>
    </location>
</feature>
<dbReference type="PANTHER" id="PTHR30614:SF21">
    <property type="entry name" value="AMINO ACID ABC TRANSPORTER PERMEASE"/>
    <property type="match status" value="1"/>
</dbReference>
<feature type="transmembrane region" description="Helical" evidence="7">
    <location>
        <begin position="142"/>
        <end position="165"/>
    </location>
</feature>
<evidence type="ECO:0000256" key="3">
    <source>
        <dbReference type="ARBA" id="ARBA00022475"/>
    </source>
</evidence>
<dbReference type="InterPro" id="IPR035906">
    <property type="entry name" value="MetI-like_sf"/>
</dbReference>
<dbReference type="Proteomes" id="UP000004431">
    <property type="component" value="Unassembled WGS sequence"/>
</dbReference>
<reference evidence="9 10" key="1">
    <citation type="submission" date="2010-08" db="EMBL/GenBank/DDBJ databases">
        <authorList>
            <person name="Durkin A.S."/>
            <person name="Madupu R."/>
            <person name="Torralba M."/>
            <person name="Gillis M."/>
            <person name="Methe B."/>
            <person name="Sutton G."/>
            <person name="Nelson K.E."/>
        </authorList>
    </citation>
    <scope>NUCLEOTIDE SEQUENCE [LARGE SCALE GENOMIC DNA]</scope>
    <source>
        <strain evidence="9 10">PB189-T1-4</strain>
    </source>
</reference>
<evidence type="ECO:0000256" key="1">
    <source>
        <dbReference type="ARBA" id="ARBA00004651"/>
    </source>
</evidence>
<feature type="transmembrane region" description="Helical" evidence="7">
    <location>
        <begin position="186"/>
        <end position="211"/>
    </location>
</feature>
<keyword evidence="4 7" id="KW-0812">Transmembrane</keyword>
<gene>
    <name evidence="9" type="ORF">HMPREF9248_0503</name>
</gene>
<keyword evidence="3" id="KW-1003">Cell membrane</keyword>
<dbReference type="SUPFAM" id="SSF161098">
    <property type="entry name" value="MetI-like"/>
    <property type="match status" value="1"/>
</dbReference>
<keyword evidence="10" id="KW-1185">Reference proteome</keyword>
<dbReference type="InterPro" id="IPR043429">
    <property type="entry name" value="ArtM/GltK/GlnP/TcyL/YhdX-like"/>
</dbReference>